<evidence type="ECO:0000256" key="2">
    <source>
        <dbReference type="ARBA" id="ARBA00007658"/>
    </source>
</evidence>
<dbReference type="GO" id="GO:0044322">
    <property type="term" value="C:endoplasmic reticulum quality control compartment"/>
    <property type="evidence" value="ECO:0007669"/>
    <property type="project" value="GOC"/>
</dbReference>
<evidence type="ECO:0000256" key="1">
    <source>
        <dbReference type="ARBA" id="ARBA00004240"/>
    </source>
</evidence>
<dbReference type="InterPro" id="IPR044674">
    <property type="entry name" value="EDEM1/2/3"/>
</dbReference>
<evidence type="ECO:0000256" key="7">
    <source>
        <dbReference type="SAM" id="MobiDB-lite"/>
    </source>
</evidence>
<keyword evidence="4" id="KW-0325">Glycoprotein</keyword>
<dbReference type="GO" id="GO:0005975">
    <property type="term" value="P:carbohydrate metabolic process"/>
    <property type="evidence" value="ECO:0007669"/>
    <property type="project" value="InterPro"/>
</dbReference>
<organism evidence="8 9">
    <name type="scientific">Leptonychotes weddellii</name>
    <name type="common">Weddell seal</name>
    <name type="synonym">Otaria weddellii</name>
    <dbReference type="NCBI Taxonomy" id="9713"/>
    <lineage>
        <taxon>Eukaryota</taxon>
        <taxon>Metazoa</taxon>
        <taxon>Chordata</taxon>
        <taxon>Craniata</taxon>
        <taxon>Vertebrata</taxon>
        <taxon>Euteleostomi</taxon>
        <taxon>Mammalia</taxon>
        <taxon>Eutheria</taxon>
        <taxon>Laurasiatheria</taxon>
        <taxon>Carnivora</taxon>
        <taxon>Caniformia</taxon>
        <taxon>Pinnipedia</taxon>
        <taxon>Phocidae</taxon>
        <taxon>Monachinae</taxon>
        <taxon>Lobodontini</taxon>
        <taxon>Leptonychotes</taxon>
    </lineage>
</organism>
<dbReference type="Pfam" id="PF01532">
    <property type="entry name" value="Glyco_hydro_47"/>
    <property type="match status" value="1"/>
</dbReference>
<proteinExistence type="inferred from homology"/>
<dbReference type="Proteomes" id="UP000245341">
    <property type="component" value="Unplaced"/>
</dbReference>
<dbReference type="InterPro" id="IPR001382">
    <property type="entry name" value="Glyco_hydro_47"/>
</dbReference>
<accession>A0A2U3YQQ9</accession>
<name>A0A2U3YQQ9_LEPWE</name>
<feature type="binding site" evidence="6">
    <location>
        <position position="34"/>
    </location>
    <ligand>
        <name>Ca(2+)</name>
        <dbReference type="ChEBI" id="CHEBI:29108"/>
    </ligand>
</feature>
<comment type="cofactor">
    <cofactor evidence="6">
        <name>Ca(2+)</name>
        <dbReference type="ChEBI" id="CHEBI:29108"/>
    </cofactor>
</comment>
<evidence type="ECO:0000256" key="5">
    <source>
        <dbReference type="ARBA" id="ARBA00023230"/>
    </source>
</evidence>
<comment type="similarity">
    <text evidence="2">Belongs to the glycosyl hydrolase 47 family.</text>
</comment>
<comment type="subcellular location">
    <subcellularLocation>
        <location evidence="1">Endoplasmic reticulum</location>
    </subcellularLocation>
</comment>
<dbReference type="InterPro" id="IPR036026">
    <property type="entry name" value="Seven-hairpin_glycosidases"/>
</dbReference>
<dbReference type="PANTHER" id="PTHR45679:SF5">
    <property type="entry name" value="ER DEGRADATION-ENHANCING ALPHA-MANNOSIDASE-LIKE PROTEIN 1"/>
    <property type="match status" value="1"/>
</dbReference>
<feature type="compositionally biased region" description="Basic and acidic residues" evidence="7">
    <location>
        <begin position="62"/>
        <end position="74"/>
    </location>
</feature>
<keyword evidence="5" id="KW-0834">Unfolded protein response</keyword>
<dbReference type="GO" id="GO:0006986">
    <property type="term" value="P:response to unfolded protein"/>
    <property type="evidence" value="ECO:0007669"/>
    <property type="project" value="UniProtKB-KW"/>
</dbReference>
<dbReference type="Gene3D" id="1.50.10.10">
    <property type="match status" value="1"/>
</dbReference>
<dbReference type="InterPro" id="IPR012341">
    <property type="entry name" value="6hp_glycosidase-like_sf"/>
</dbReference>
<gene>
    <name evidence="9" type="primary">LOC102728367</name>
</gene>
<dbReference type="AlphaFoldDB" id="A0A2U3YQQ9"/>
<keyword evidence="6" id="KW-0106">Calcium</keyword>
<dbReference type="GeneID" id="102728367"/>
<keyword evidence="6" id="KW-0479">Metal-binding</keyword>
<feature type="region of interest" description="Disordered" evidence="7">
    <location>
        <begin position="54"/>
        <end position="84"/>
    </location>
</feature>
<protein>
    <submittedName>
        <fullName evidence="9">ER degradation-enhancing alpha-mannosidase-like protein 1</fullName>
    </submittedName>
</protein>
<dbReference type="OrthoDB" id="8118055at2759"/>
<dbReference type="SUPFAM" id="SSF48225">
    <property type="entry name" value="Seven-hairpin glycosidases"/>
    <property type="match status" value="1"/>
</dbReference>
<dbReference type="GO" id="GO:0004571">
    <property type="term" value="F:mannosyl-oligosaccharide 1,2-alpha-mannosidase activity"/>
    <property type="evidence" value="ECO:0007669"/>
    <property type="project" value="InterPro"/>
</dbReference>
<dbReference type="GO" id="GO:1904380">
    <property type="term" value="P:endoplasmic reticulum mannose trimming"/>
    <property type="evidence" value="ECO:0007669"/>
    <property type="project" value="InterPro"/>
</dbReference>
<keyword evidence="8" id="KW-1185">Reference proteome</keyword>
<sequence length="112" mass="13139">MESFFLSETCKYLYLLFDEENPVHKSGTKYMFTTEGHIVSVDKHLRESPWKEFFSEEGGQDQEGKSMHRPKSPELKVINSSSNCNRVPDERRYSLPLKSIYMRQIDQMVGLI</sequence>
<dbReference type="KEGG" id="lww:102728367"/>
<keyword evidence="3" id="KW-0256">Endoplasmic reticulum</keyword>
<dbReference type="RefSeq" id="XP_006745923.1">
    <property type="nucleotide sequence ID" value="XM_006745860.2"/>
</dbReference>
<dbReference type="GO" id="GO:0016020">
    <property type="term" value="C:membrane"/>
    <property type="evidence" value="ECO:0007669"/>
    <property type="project" value="InterPro"/>
</dbReference>
<evidence type="ECO:0000256" key="3">
    <source>
        <dbReference type="ARBA" id="ARBA00022824"/>
    </source>
</evidence>
<evidence type="ECO:0000256" key="6">
    <source>
        <dbReference type="PIRSR" id="PIRSR601382-2"/>
    </source>
</evidence>
<evidence type="ECO:0000313" key="8">
    <source>
        <dbReference type="Proteomes" id="UP000245341"/>
    </source>
</evidence>
<reference evidence="9" key="1">
    <citation type="submission" date="2025-08" db="UniProtKB">
        <authorList>
            <consortium name="RefSeq"/>
        </authorList>
    </citation>
    <scope>IDENTIFICATION</scope>
    <source>
        <tissue evidence="9">Liver</tissue>
    </source>
</reference>
<evidence type="ECO:0000256" key="4">
    <source>
        <dbReference type="ARBA" id="ARBA00023180"/>
    </source>
</evidence>
<dbReference type="PANTHER" id="PTHR45679">
    <property type="entry name" value="ER DEGRADATION-ENHANCING ALPHA-MANNOSIDASE-LIKE PROTEIN 2"/>
    <property type="match status" value="1"/>
</dbReference>
<evidence type="ECO:0000313" key="9">
    <source>
        <dbReference type="RefSeq" id="XP_006745923.1"/>
    </source>
</evidence>
<dbReference type="STRING" id="9713.A0A2U3YQQ9"/>
<dbReference type="GO" id="GO:0005509">
    <property type="term" value="F:calcium ion binding"/>
    <property type="evidence" value="ECO:0007669"/>
    <property type="project" value="InterPro"/>
</dbReference>